<dbReference type="PANTHER" id="PTHR38887:SF1">
    <property type="entry name" value="RAS MODIFICATION PROTEIN ERF4"/>
    <property type="match status" value="1"/>
</dbReference>
<dbReference type="OMA" id="HDERSDY"/>
<gene>
    <name evidence="2" type="ORF">B7463_g12323</name>
</gene>
<evidence type="ECO:0000313" key="3">
    <source>
        <dbReference type="Proteomes" id="UP000258309"/>
    </source>
</evidence>
<keyword evidence="3" id="KW-1185">Reference proteome</keyword>
<sequence length="571" mass="64038">MGKIKELLSSGIGLAMEAASSNTPTPTRPSTQRPSASRVYDASRYETNNQQKSRNAPERSISPNSGISYAEEEQGHYHNESNRVHDERSDYGNQPVWFPQDTPQRGLPRPVIIPQRRPQNKSRGWYRAYAPALMNCGIDQDTFVSFIESFNKASQASPYLDAVNIAAFGVGFAPGITPMIISTALPIAVKYAKQSQTNHKTKTYLDKMNEELFVPNGLYAMVMTYKPEQQSLMLNVNKDSSQTQSPYASYENSNNSQDGGYELPEACPLVFFDHGSLPSDQQAKGFEKFTDFVADYSDRRSRARFAQENPGSALNGPMPTFKSRWGDPTTSSSNKDGRQSRKDLKRAEKEAEKEEEKAYKERRKRRSSRSDGRNDRGGLIHGLISNVAESSGHSGLVGDRRPGLVGGVRSMVVGQTQSGATGKKDQGLIKSLKGIGTNTDTLYLMIVNNPTDDSNSQGLSPTRSLARNRTARLSVAPQLDFSYVDSQSVNRRWDRYHEDTYPRGDGDYVSQQQPHQYRPEEYVGQQQPHQYYPEEYIGNDMPPMYSVAATGQRRSQRDWERDEKDYCVPGF</sequence>
<reference evidence="2 3" key="1">
    <citation type="submission" date="2018-05" db="EMBL/GenBank/DDBJ databases">
        <title>Draft genome sequence of Scytalidium lignicola DSM 105466, a ubiquitous saprotrophic fungus.</title>
        <authorList>
            <person name="Buettner E."/>
            <person name="Gebauer A.M."/>
            <person name="Hofrichter M."/>
            <person name="Liers C."/>
            <person name="Kellner H."/>
        </authorList>
    </citation>
    <scope>NUCLEOTIDE SEQUENCE [LARGE SCALE GENOMIC DNA]</scope>
    <source>
        <strain evidence="2 3">DSM 105466</strain>
    </source>
</reference>
<feature type="compositionally biased region" description="Basic and acidic residues" evidence="1">
    <location>
        <begin position="73"/>
        <end position="90"/>
    </location>
</feature>
<organism evidence="2 3">
    <name type="scientific">Scytalidium lignicola</name>
    <name type="common">Hyphomycete</name>
    <dbReference type="NCBI Taxonomy" id="5539"/>
    <lineage>
        <taxon>Eukaryota</taxon>
        <taxon>Fungi</taxon>
        <taxon>Dikarya</taxon>
        <taxon>Ascomycota</taxon>
        <taxon>Pezizomycotina</taxon>
        <taxon>Leotiomycetes</taxon>
        <taxon>Leotiomycetes incertae sedis</taxon>
        <taxon>Scytalidium</taxon>
    </lineage>
</organism>
<feature type="compositionally biased region" description="Polar residues" evidence="1">
    <location>
        <begin position="45"/>
        <end position="54"/>
    </location>
</feature>
<dbReference type="Proteomes" id="UP000258309">
    <property type="component" value="Unassembled WGS sequence"/>
</dbReference>
<dbReference type="AlphaFoldDB" id="A0A3E2GSG6"/>
<evidence type="ECO:0000256" key="1">
    <source>
        <dbReference type="SAM" id="MobiDB-lite"/>
    </source>
</evidence>
<accession>A0A3E2GSG6</accession>
<comment type="caution">
    <text evidence="2">The sequence shown here is derived from an EMBL/GenBank/DDBJ whole genome shotgun (WGS) entry which is preliminary data.</text>
</comment>
<name>A0A3E2GSG6_SCYLI</name>
<feature type="compositionally biased region" description="Basic and acidic residues" evidence="1">
    <location>
        <begin position="368"/>
        <end position="378"/>
    </location>
</feature>
<evidence type="ECO:0000313" key="2">
    <source>
        <dbReference type="EMBL" id="RFU24020.1"/>
    </source>
</evidence>
<feature type="compositionally biased region" description="Low complexity" evidence="1">
    <location>
        <begin position="18"/>
        <end position="38"/>
    </location>
</feature>
<protein>
    <submittedName>
        <fullName evidence="2">Uncharacterized protein</fullName>
    </submittedName>
</protein>
<dbReference type="InterPro" id="IPR053221">
    <property type="entry name" value="Burnettramic_acid_biosynth"/>
</dbReference>
<dbReference type="PANTHER" id="PTHR38887">
    <property type="entry name" value="CHROMOSOME 21, WHOLE GENOME SHOTGUN SEQUENCE"/>
    <property type="match status" value="1"/>
</dbReference>
<dbReference type="EMBL" id="NCSJ02000530">
    <property type="protein sequence ID" value="RFU24020.1"/>
    <property type="molecule type" value="Genomic_DNA"/>
</dbReference>
<feature type="non-terminal residue" evidence="2">
    <location>
        <position position="1"/>
    </location>
</feature>
<feature type="non-terminal residue" evidence="2">
    <location>
        <position position="571"/>
    </location>
</feature>
<dbReference type="OrthoDB" id="3433125at2759"/>
<feature type="compositionally biased region" description="Basic and acidic residues" evidence="1">
    <location>
        <begin position="335"/>
        <end position="359"/>
    </location>
</feature>
<feature type="region of interest" description="Disordered" evidence="1">
    <location>
        <begin position="303"/>
        <end position="379"/>
    </location>
</feature>
<feature type="region of interest" description="Disordered" evidence="1">
    <location>
        <begin position="15"/>
        <end position="115"/>
    </location>
</feature>
<proteinExistence type="predicted"/>